<evidence type="ECO:0000256" key="1">
    <source>
        <dbReference type="ARBA" id="ARBA00009437"/>
    </source>
</evidence>
<dbReference type="InterPro" id="IPR036390">
    <property type="entry name" value="WH_DNA-bd_sf"/>
</dbReference>
<proteinExistence type="inferred from homology"/>
<dbReference type="EMBL" id="JALHAT010000037">
    <property type="protein sequence ID" value="MCJ1962323.1"/>
    <property type="molecule type" value="Genomic_DNA"/>
</dbReference>
<organism evidence="6 7">
    <name type="scientific">Novosphingobium mangrovi</name>
    <name type="common">ex Hu et al. 2023</name>
    <dbReference type="NCBI Taxonomy" id="2930094"/>
    <lineage>
        <taxon>Bacteria</taxon>
        <taxon>Pseudomonadati</taxon>
        <taxon>Pseudomonadota</taxon>
        <taxon>Alphaproteobacteria</taxon>
        <taxon>Sphingomonadales</taxon>
        <taxon>Sphingomonadaceae</taxon>
        <taxon>Novosphingobium</taxon>
    </lineage>
</organism>
<dbReference type="Gene3D" id="3.40.190.290">
    <property type="match status" value="1"/>
</dbReference>
<reference evidence="6" key="1">
    <citation type="submission" date="2022-03" db="EMBL/GenBank/DDBJ databases">
        <title>Identification of a novel bacterium isolated from mangrove sediments.</title>
        <authorList>
            <person name="Pan X."/>
        </authorList>
    </citation>
    <scope>NUCLEOTIDE SEQUENCE</scope>
    <source>
        <strain evidence="6">B2637</strain>
    </source>
</reference>
<evidence type="ECO:0000313" key="7">
    <source>
        <dbReference type="Proteomes" id="UP001162802"/>
    </source>
</evidence>
<dbReference type="SUPFAM" id="SSF53850">
    <property type="entry name" value="Periplasmic binding protein-like II"/>
    <property type="match status" value="1"/>
</dbReference>
<dbReference type="InterPro" id="IPR000847">
    <property type="entry name" value="LysR_HTH_N"/>
</dbReference>
<name>A0ABT0AGI1_9SPHN</name>
<keyword evidence="2" id="KW-0805">Transcription regulation</keyword>
<dbReference type="RefSeq" id="WP_243802191.1">
    <property type="nucleotide sequence ID" value="NZ_JALHAT010000037.1"/>
</dbReference>
<dbReference type="Proteomes" id="UP001162802">
    <property type="component" value="Unassembled WGS sequence"/>
</dbReference>
<keyword evidence="3" id="KW-0238">DNA-binding</keyword>
<dbReference type="Pfam" id="PF03466">
    <property type="entry name" value="LysR_substrate"/>
    <property type="match status" value="1"/>
</dbReference>
<dbReference type="SUPFAM" id="SSF46785">
    <property type="entry name" value="Winged helix' DNA-binding domain"/>
    <property type="match status" value="1"/>
</dbReference>
<evidence type="ECO:0000259" key="5">
    <source>
        <dbReference type="PROSITE" id="PS50931"/>
    </source>
</evidence>
<sequence length="305" mass="33193">MPNLVTPSLDHLRIVLAVVEEGSFGGAARKLGRAVSVVSYAVAQVEAQLDLVLFEREGSRKPVLTENGRALLADMQIIREDSEALLARVRSLRQGLEAELALAVDVMVPGQVLAPLLRAFQERYPRVPLRLHIEALGAVAASLIEGRASLAIAGPDLPQLGDFEREVIGAVEMVPVAAPSHPLAQQARIAPGDTRRHLQLVLTDRSTLTQGHDFAVMSPHTWRLADLGAKHALLREGIGWGSMPRDAVRGDLADGTLVALDLPERRMMSYHLLALWRRDNRPGPAALWVLEELRTRLAEHAASTA</sequence>
<dbReference type="PANTHER" id="PTHR30126">
    <property type="entry name" value="HTH-TYPE TRANSCRIPTIONAL REGULATOR"/>
    <property type="match status" value="1"/>
</dbReference>
<evidence type="ECO:0000256" key="3">
    <source>
        <dbReference type="ARBA" id="ARBA00023125"/>
    </source>
</evidence>
<dbReference type="Pfam" id="PF00126">
    <property type="entry name" value="HTH_1"/>
    <property type="match status" value="1"/>
</dbReference>
<comment type="similarity">
    <text evidence="1">Belongs to the LysR transcriptional regulatory family.</text>
</comment>
<protein>
    <submittedName>
        <fullName evidence="6">LysR family transcriptional regulator</fullName>
    </submittedName>
</protein>
<evidence type="ECO:0000256" key="4">
    <source>
        <dbReference type="ARBA" id="ARBA00023163"/>
    </source>
</evidence>
<feature type="domain" description="HTH lysR-type" evidence="5">
    <location>
        <begin position="7"/>
        <end position="65"/>
    </location>
</feature>
<evidence type="ECO:0000313" key="6">
    <source>
        <dbReference type="EMBL" id="MCJ1962323.1"/>
    </source>
</evidence>
<dbReference type="InterPro" id="IPR036388">
    <property type="entry name" value="WH-like_DNA-bd_sf"/>
</dbReference>
<keyword evidence="7" id="KW-1185">Reference proteome</keyword>
<dbReference type="Gene3D" id="1.10.10.10">
    <property type="entry name" value="Winged helix-like DNA-binding domain superfamily/Winged helix DNA-binding domain"/>
    <property type="match status" value="1"/>
</dbReference>
<keyword evidence="4" id="KW-0804">Transcription</keyword>
<gene>
    <name evidence="6" type="ORF">MTR65_16645</name>
</gene>
<dbReference type="PANTHER" id="PTHR30126:SF91">
    <property type="entry name" value="LYSR FAMILY TRANSCRIPTIONAL REGULATOR"/>
    <property type="match status" value="1"/>
</dbReference>
<accession>A0ABT0AGI1</accession>
<evidence type="ECO:0000256" key="2">
    <source>
        <dbReference type="ARBA" id="ARBA00023015"/>
    </source>
</evidence>
<comment type="caution">
    <text evidence="6">The sequence shown here is derived from an EMBL/GenBank/DDBJ whole genome shotgun (WGS) entry which is preliminary data.</text>
</comment>
<dbReference type="PROSITE" id="PS50931">
    <property type="entry name" value="HTH_LYSR"/>
    <property type="match status" value="1"/>
</dbReference>
<dbReference type="InterPro" id="IPR005119">
    <property type="entry name" value="LysR_subst-bd"/>
</dbReference>